<reference evidence="1 2" key="1">
    <citation type="journal article" date="2015" name="Nat. Commun.">
        <title>Outbred genome sequencing and CRISPR/Cas9 gene editing in butterflies.</title>
        <authorList>
            <person name="Li X."/>
            <person name="Fan D."/>
            <person name="Zhang W."/>
            <person name="Liu G."/>
            <person name="Zhang L."/>
            <person name="Zhao L."/>
            <person name="Fang X."/>
            <person name="Chen L."/>
            <person name="Dong Y."/>
            <person name="Chen Y."/>
            <person name="Ding Y."/>
            <person name="Zhao R."/>
            <person name="Feng M."/>
            <person name="Zhu Y."/>
            <person name="Feng Y."/>
            <person name="Jiang X."/>
            <person name="Zhu D."/>
            <person name="Xiang H."/>
            <person name="Feng X."/>
            <person name="Li S."/>
            <person name="Wang J."/>
            <person name="Zhang G."/>
            <person name="Kronforst M.R."/>
            <person name="Wang W."/>
        </authorList>
    </citation>
    <scope>NUCLEOTIDE SEQUENCE [LARGE SCALE GENOMIC DNA]</scope>
    <source>
        <strain evidence="1">Ya'a_city_454_Px</strain>
        <tissue evidence="1">Whole body</tissue>
    </source>
</reference>
<keyword evidence="2" id="KW-1185">Reference proteome</keyword>
<sequence>MGVCIRPGARSTRGRHRTATHFTQLTNLTCQQNITHASTDTLYTCIPHVQRGRRYPDHVSHRHPARAHIEHFGTDFPHLAVNGVDNVRQFREGIAL</sequence>
<dbReference type="Proteomes" id="UP000053268">
    <property type="component" value="Unassembled WGS sequence"/>
</dbReference>
<gene>
    <name evidence="1" type="ORF">RR46_00904</name>
</gene>
<accession>A0A0N0P9V5</accession>
<evidence type="ECO:0000313" key="1">
    <source>
        <dbReference type="EMBL" id="KPJ01139.1"/>
    </source>
</evidence>
<name>A0A0N0P9V5_PAPXU</name>
<evidence type="ECO:0000313" key="2">
    <source>
        <dbReference type="Proteomes" id="UP000053268"/>
    </source>
</evidence>
<dbReference type="EMBL" id="KQ459388">
    <property type="protein sequence ID" value="KPJ01139.1"/>
    <property type="molecule type" value="Genomic_DNA"/>
</dbReference>
<protein>
    <submittedName>
        <fullName evidence="1">Uncharacterized protein</fullName>
    </submittedName>
</protein>
<dbReference type="AlphaFoldDB" id="A0A0N0P9V5"/>
<organism evidence="1 2">
    <name type="scientific">Papilio xuthus</name>
    <name type="common">Asian swallowtail butterfly</name>
    <dbReference type="NCBI Taxonomy" id="66420"/>
    <lineage>
        <taxon>Eukaryota</taxon>
        <taxon>Metazoa</taxon>
        <taxon>Ecdysozoa</taxon>
        <taxon>Arthropoda</taxon>
        <taxon>Hexapoda</taxon>
        <taxon>Insecta</taxon>
        <taxon>Pterygota</taxon>
        <taxon>Neoptera</taxon>
        <taxon>Endopterygota</taxon>
        <taxon>Lepidoptera</taxon>
        <taxon>Glossata</taxon>
        <taxon>Ditrysia</taxon>
        <taxon>Papilionoidea</taxon>
        <taxon>Papilionidae</taxon>
        <taxon>Papilioninae</taxon>
        <taxon>Papilio</taxon>
    </lineage>
</organism>
<proteinExistence type="predicted"/>